<dbReference type="RefSeq" id="WP_336917295.1">
    <property type="nucleotide sequence ID" value="NZ_JBANRN010000001.1"/>
</dbReference>
<dbReference type="Pfam" id="PF01963">
    <property type="entry name" value="TraB_PrgY_gumN"/>
    <property type="match status" value="1"/>
</dbReference>
<dbReference type="InterPro" id="IPR002816">
    <property type="entry name" value="TraB/PrgY/GumN_fam"/>
</dbReference>
<keyword evidence="3" id="KW-1185">Reference proteome</keyword>
<feature type="chain" id="PRO_5046870303" evidence="1">
    <location>
        <begin position="33"/>
        <end position="347"/>
    </location>
</feature>
<keyword evidence="1" id="KW-0732">Signal</keyword>
<accession>A0ABV7ECD8</accession>
<gene>
    <name evidence="2" type="ORF">ACFODK_01125</name>
</gene>
<dbReference type="PANTHER" id="PTHR40590">
    <property type="entry name" value="CYTOPLASMIC PROTEIN-RELATED"/>
    <property type="match status" value="1"/>
</dbReference>
<feature type="signal peptide" evidence="1">
    <location>
        <begin position="1"/>
        <end position="32"/>
    </location>
</feature>
<reference evidence="3" key="1">
    <citation type="journal article" date="2019" name="Int. J. Syst. Evol. Microbiol.">
        <title>The Global Catalogue of Microorganisms (GCM) 10K type strain sequencing project: providing services to taxonomists for standard genome sequencing and annotation.</title>
        <authorList>
            <consortium name="The Broad Institute Genomics Platform"/>
            <consortium name="The Broad Institute Genome Sequencing Center for Infectious Disease"/>
            <person name="Wu L."/>
            <person name="Ma J."/>
        </authorList>
    </citation>
    <scope>NUCLEOTIDE SEQUENCE [LARGE SCALE GENOMIC DNA]</scope>
    <source>
        <strain evidence="3">KCTC 52606</strain>
    </source>
</reference>
<dbReference type="InterPro" id="IPR047111">
    <property type="entry name" value="YbaP-like"/>
</dbReference>
<dbReference type="PANTHER" id="PTHR40590:SF1">
    <property type="entry name" value="CYTOPLASMIC PROTEIN"/>
    <property type="match status" value="1"/>
</dbReference>
<name>A0ABV7ECD8_9SPHN</name>
<proteinExistence type="predicted"/>
<protein>
    <submittedName>
        <fullName evidence="2">TraB/GumN family protein</fullName>
    </submittedName>
</protein>
<dbReference type="Proteomes" id="UP001595378">
    <property type="component" value="Unassembled WGS sequence"/>
</dbReference>
<comment type="caution">
    <text evidence="2">The sequence shown here is derived from an EMBL/GenBank/DDBJ whole genome shotgun (WGS) entry which is preliminary data.</text>
</comment>
<sequence>MPLSRIEHVMRAALAAAAYAALAFAHPAAAQASNAADRPADWWDDDEEIISAPLPGLSQDYDPAPALWRLSDDDTTIYLMGTVHLLPSGFRWRNPQLDAVVAEVDELVVETSDGDAPLMMEAVATKSANLLAQRTPTSQQLAPAARSKWRSLIEMQGMSFAEVDRLPVMVALMGFGMGDDSGASSSYEFGVETILEAEFAATGRPVRSIEDTGRVALSLYRLDDRLILPDLERELIRWDGRNLNAFLGAGETLGEAGNWELEHAWARGQLQDAVNLGLDDGKAAAAFNRALLTDRNRRWAGWLARRLEQPGKVLVAVGAAHFEGRGSLLDGLEALGLSAERLNSPVP</sequence>
<organism evidence="2 3">
    <name type="scientific">Alteraurantiacibacter lauratis</name>
    <dbReference type="NCBI Taxonomy" id="2054627"/>
    <lineage>
        <taxon>Bacteria</taxon>
        <taxon>Pseudomonadati</taxon>
        <taxon>Pseudomonadota</taxon>
        <taxon>Alphaproteobacteria</taxon>
        <taxon>Sphingomonadales</taxon>
        <taxon>Erythrobacteraceae</taxon>
        <taxon>Alteraurantiacibacter</taxon>
    </lineage>
</organism>
<evidence type="ECO:0000313" key="3">
    <source>
        <dbReference type="Proteomes" id="UP001595378"/>
    </source>
</evidence>
<evidence type="ECO:0000256" key="1">
    <source>
        <dbReference type="SAM" id="SignalP"/>
    </source>
</evidence>
<evidence type="ECO:0000313" key="2">
    <source>
        <dbReference type="EMBL" id="MFC3099491.1"/>
    </source>
</evidence>
<dbReference type="CDD" id="cd14789">
    <property type="entry name" value="Tiki"/>
    <property type="match status" value="1"/>
</dbReference>
<dbReference type="EMBL" id="JBHRSU010000001">
    <property type="protein sequence ID" value="MFC3099491.1"/>
    <property type="molecule type" value="Genomic_DNA"/>
</dbReference>